<feature type="domain" description="Type III secretion system flagellar brake protein YcgR PilZN" evidence="2">
    <location>
        <begin position="6"/>
        <end position="75"/>
    </location>
</feature>
<dbReference type="Pfam" id="PF07238">
    <property type="entry name" value="PilZ"/>
    <property type="match status" value="1"/>
</dbReference>
<dbReference type="Gene3D" id="2.40.10.220">
    <property type="entry name" value="predicted glycosyltransferase like domains"/>
    <property type="match status" value="1"/>
</dbReference>
<accession>A0A645GLM5</accession>
<evidence type="ECO:0000259" key="1">
    <source>
        <dbReference type="Pfam" id="PF07238"/>
    </source>
</evidence>
<evidence type="ECO:0000313" key="3">
    <source>
        <dbReference type="EMBL" id="MPN24844.1"/>
    </source>
</evidence>
<dbReference type="AlphaFoldDB" id="A0A645GLM5"/>
<dbReference type="Pfam" id="PF12945">
    <property type="entry name" value="PilZNR"/>
    <property type="match status" value="1"/>
</dbReference>
<comment type="caution">
    <text evidence="3">The sequence shown here is derived from an EMBL/GenBank/DDBJ whole genome shotgun (WGS) entry which is preliminary data.</text>
</comment>
<sequence>MLTSAPGEKFTSRIEEINPDNLIIAMPMAKGHPILLHNGSEFFVRLVVHSAAYQFSCIFLDKRIQPIPVWIASLPRNIKRIQQRAFVRIDTALPVHWQSLSSEEAPIIRSITKDISGGGVRLVSKKPIPLGEKLNISIQLADIGPLELICEVVRVEQPKSDVPIFWIGTKFLDLAENTRNKIIKFIFRKQLEERQKGL</sequence>
<proteinExistence type="predicted"/>
<name>A0A645GLM5_9ZZZZ</name>
<gene>
    <name evidence="3" type="primary">ypfA</name>
    <name evidence="3" type="ORF">SDC9_172249</name>
</gene>
<protein>
    <recommendedName>
        <fullName evidence="4">Flagellar brake protein YcgR</fullName>
    </recommendedName>
</protein>
<reference evidence="3" key="1">
    <citation type="submission" date="2019-08" db="EMBL/GenBank/DDBJ databases">
        <authorList>
            <person name="Kucharzyk K."/>
            <person name="Murdoch R.W."/>
            <person name="Higgins S."/>
            <person name="Loffler F."/>
        </authorList>
    </citation>
    <scope>NUCLEOTIDE SEQUENCE</scope>
</reference>
<dbReference type="SUPFAM" id="SSF141371">
    <property type="entry name" value="PilZ domain-like"/>
    <property type="match status" value="1"/>
</dbReference>
<dbReference type="EMBL" id="VSSQ01073829">
    <property type="protein sequence ID" value="MPN24844.1"/>
    <property type="molecule type" value="Genomic_DNA"/>
</dbReference>
<evidence type="ECO:0000259" key="2">
    <source>
        <dbReference type="Pfam" id="PF12945"/>
    </source>
</evidence>
<dbReference type="InterPro" id="IPR009875">
    <property type="entry name" value="PilZ_domain"/>
</dbReference>
<evidence type="ECO:0008006" key="4">
    <source>
        <dbReference type="Google" id="ProtNLM"/>
    </source>
</evidence>
<dbReference type="GO" id="GO:0035438">
    <property type="term" value="F:cyclic-di-GMP binding"/>
    <property type="evidence" value="ECO:0007669"/>
    <property type="project" value="InterPro"/>
</dbReference>
<organism evidence="3">
    <name type="scientific">bioreactor metagenome</name>
    <dbReference type="NCBI Taxonomy" id="1076179"/>
    <lineage>
        <taxon>unclassified sequences</taxon>
        <taxon>metagenomes</taxon>
        <taxon>ecological metagenomes</taxon>
    </lineage>
</organism>
<feature type="domain" description="PilZ" evidence="1">
    <location>
        <begin position="82"/>
        <end position="188"/>
    </location>
</feature>
<dbReference type="InterPro" id="IPR009926">
    <property type="entry name" value="T3SS_YcgR_PilZN"/>
</dbReference>